<dbReference type="GO" id="GO:0006826">
    <property type="term" value="P:iron ion transport"/>
    <property type="evidence" value="ECO:0007669"/>
    <property type="project" value="TreeGrafter"/>
</dbReference>
<dbReference type="EMBL" id="FJOG01000049">
    <property type="protein sequence ID" value="CZR67978.1"/>
    <property type="molecule type" value="Genomic_DNA"/>
</dbReference>
<evidence type="ECO:0000256" key="1">
    <source>
        <dbReference type="ARBA" id="ARBA00022448"/>
    </source>
</evidence>
<dbReference type="GO" id="GO:0006879">
    <property type="term" value="P:intracellular iron ion homeostasis"/>
    <property type="evidence" value="ECO:0007669"/>
    <property type="project" value="TreeGrafter"/>
</dbReference>
<dbReference type="PANTHER" id="PTHR32361">
    <property type="entry name" value="FERRIC/CUPRIC REDUCTASE TRANSMEMBRANE COMPONENT"/>
    <property type="match status" value="1"/>
</dbReference>
<proteinExistence type="predicted"/>
<dbReference type="InterPro" id="IPR013112">
    <property type="entry name" value="FAD-bd_8"/>
</dbReference>
<gene>
    <name evidence="3" type="ORF">PAC_17877</name>
</gene>
<dbReference type="AlphaFoldDB" id="A0A1L7XSM9"/>
<evidence type="ECO:0000313" key="4">
    <source>
        <dbReference type="Proteomes" id="UP000184330"/>
    </source>
</evidence>
<dbReference type="GO" id="GO:0015677">
    <property type="term" value="P:copper ion import"/>
    <property type="evidence" value="ECO:0007669"/>
    <property type="project" value="TreeGrafter"/>
</dbReference>
<reference evidence="3 4" key="1">
    <citation type="submission" date="2016-03" db="EMBL/GenBank/DDBJ databases">
        <authorList>
            <person name="Ploux O."/>
        </authorList>
    </citation>
    <scope>NUCLEOTIDE SEQUENCE [LARGE SCALE GENOMIC DNA]</scope>
    <source>
        <strain evidence="3 4">UAMH 11012</strain>
    </source>
</reference>
<dbReference type="PROSITE" id="PS51384">
    <property type="entry name" value="FAD_FR"/>
    <property type="match status" value="1"/>
</dbReference>
<protein>
    <recommendedName>
        <fullName evidence="2">FAD-binding FR-type domain-containing protein</fullName>
    </recommendedName>
</protein>
<keyword evidence="4" id="KW-1185">Reference proteome</keyword>
<keyword evidence="1" id="KW-0813">Transport</keyword>
<evidence type="ECO:0000259" key="2">
    <source>
        <dbReference type="PROSITE" id="PS51384"/>
    </source>
</evidence>
<dbReference type="Pfam" id="PF08022">
    <property type="entry name" value="FAD_binding_8"/>
    <property type="match status" value="1"/>
</dbReference>
<dbReference type="STRING" id="576137.A0A1L7XSM9"/>
<dbReference type="InterPro" id="IPR017927">
    <property type="entry name" value="FAD-bd_FR_type"/>
</dbReference>
<evidence type="ECO:0000313" key="3">
    <source>
        <dbReference type="EMBL" id="CZR67978.1"/>
    </source>
</evidence>
<organism evidence="3 4">
    <name type="scientific">Phialocephala subalpina</name>
    <dbReference type="NCBI Taxonomy" id="576137"/>
    <lineage>
        <taxon>Eukaryota</taxon>
        <taxon>Fungi</taxon>
        <taxon>Dikarya</taxon>
        <taxon>Ascomycota</taxon>
        <taxon>Pezizomycotina</taxon>
        <taxon>Leotiomycetes</taxon>
        <taxon>Helotiales</taxon>
        <taxon>Mollisiaceae</taxon>
        <taxon>Phialocephala</taxon>
        <taxon>Phialocephala fortinii species complex</taxon>
    </lineage>
</organism>
<dbReference type="GO" id="GO:0005886">
    <property type="term" value="C:plasma membrane"/>
    <property type="evidence" value="ECO:0007669"/>
    <property type="project" value="TreeGrafter"/>
</dbReference>
<sequence>MPPERTPKRVRQACEPCRSVNFSAHITHEYGAVKVRIQLQKPLDVKAGQAINLWMWMPSVSFWSFLQSHPFVVISWAEKPQDHLDLFIEPRRGLTRELLYHAKSGHTMNPWVLFNGPHGKSIPIEDCENILIVASGFGIAAHLPYLSSSFTATMPVRFVLVVSIWSGRFRISILAISIYCESTDIGETSFGKRAKVYPGKALLREIFLVEVVREHIEKKLVDNIDKDIKILVEGELESEGQTKSDGQLLVTGEFPILSFWP</sequence>
<accession>A0A1L7XSM9</accession>
<dbReference type="InterPro" id="IPR051410">
    <property type="entry name" value="Ferric/Cupric_Reductase"/>
</dbReference>
<dbReference type="GO" id="GO:0000293">
    <property type="term" value="F:ferric-chelate reductase activity"/>
    <property type="evidence" value="ECO:0007669"/>
    <property type="project" value="TreeGrafter"/>
</dbReference>
<dbReference type="CDD" id="cd06186">
    <property type="entry name" value="NOX_Duox_like_FAD_NADP"/>
    <property type="match status" value="1"/>
</dbReference>
<feature type="domain" description="FAD-binding FR-type" evidence="2">
    <location>
        <begin position="12"/>
        <end position="124"/>
    </location>
</feature>
<dbReference type="PANTHER" id="PTHR32361:SF26">
    <property type="entry name" value="FAD-BINDING 8 DOMAIN-CONTAINING PROTEIN-RELATED"/>
    <property type="match status" value="1"/>
</dbReference>
<dbReference type="OrthoDB" id="4494341at2759"/>
<name>A0A1L7XSM9_9HELO</name>
<dbReference type="Proteomes" id="UP000184330">
    <property type="component" value="Unassembled WGS sequence"/>
</dbReference>